<protein>
    <submittedName>
        <fullName evidence="1">Uncharacterized protein</fullName>
    </submittedName>
</protein>
<dbReference type="Proteomes" id="UP001319180">
    <property type="component" value="Unassembled WGS sequence"/>
</dbReference>
<proteinExistence type="predicted"/>
<reference evidence="1 2" key="1">
    <citation type="submission" date="2021-05" db="EMBL/GenBank/DDBJ databases">
        <title>A Polyphasic approach of four new species of the genus Ohtaekwangia: Ohtaekwangia histidinii sp. nov., Ohtaekwangia cretensis sp. nov., Ohtaekwangia indiensis sp. nov., Ohtaekwangia reichenbachii sp. nov. from diverse environment.</title>
        <authorList>
            <person name="Octaviana S."/>
        </authorList>
    </citation>
    <scope>NUCLEOTIDE SEQUENCE [LARGE SCALE GENOMIC DNA]</scope>
    <source>
        <strain evidence="1 2">PWU37</strain>
    </source>
</reference>
<accession>A0AAP2DAV7</accession>
<dbReference type="EMBL" id="JAHESC010000017">
    <property type="protein sequence ID" value="MBT1687535.1"/>
    <property type="molecule type" value="Genomic_DNA"/>
</dbReference>
<name>A0AAP2DAV7_9BACT</name>
<evidence type="ECO:0000313" key="1">
    <source>
        <dbReference type="EMBL" id="MBT1687535.1"/>
    </source>
</evidence>
<keyword evidence="2" id="KW-1185">Reference proteome</keyword>
<comment type="caution">
    <text evidence="1">The sequence shown here is derived from an EMBL/GenBank/DDBJ whole genome shotgun (WGS) entry which is preliminary data.</text>
</comment>
<gene>
    <name evidence="1" type="ORF">KK078_13270</name>
</gene>
<evidence type="ECO:0000313" key="2">
    <source>
        <dbReference type="Proteomes" id="UP001319180"/>
    </source>
</evidence>
<sequence length="90" mass="10743">MALQLFNDRFTEAYNAVGFYTYDDFLEFGKIIGIKETRVIKIMGEFNDKEESIDKLVDTSFLRDDLKEFYKHSYKDRLTRLKMVYSTRGC</sequence>
<dbReference type="RefSeq" id="WP_254090766.1">
    <property type="nucleotide sequence ID" value="NZ_JAHESC010000017.1"/>
</dbReference>
<dbReference type="AlphaFoldDB" id="A0AAP2DAV7"/>
<organism evidence="1 2">
    <name type="scientific">Dawidia soli</name>
    <dbReference type="NCBI Taxonomy" id="2782352"/>
    <lineage>
        <taxon>Bacteria</taxon>
        <taxon>Pseudomonadati</taxon>
        <taxon>Bacteroidota</taxon>
        <taxon>Cytophagia</taxon>
        <taxon>Cytophagales</taxon>
        <taxon>Chryseotaleaceae</taxon>
        <taxon>Dawidia</taxon>
    </lineage>
</organism>